<feature type="region of interest" description="Disordered" evidence="1">
    <location>
        <begin position="60"/>
        <end position="84"/>
    </location>
</feature>
<gene>
    <name evidence="2" type="ORF">M440DRAFT_1402663</name>
</gene>
<dbReference type="AlphaFoldDB" id="A0A2T4C0K3"/>
<dbReference type="EMBL" id="KZ679134">
    <property type="protein sequence ID" value="PTB75091.1"/>
    <property type="molecule type" value="Genomic_DNA"/>
</dbReference>
<organism evidence="2 3">
    <name type="scientific">Trichoderma longibrachiatum ATCC 18648</name>
    <dbReference type="NCBI Taxonomy" id="983965"/>
    <lineage>
        <taxon>Eukaryota</taxon>
        <taxon>Fungi</taxon>
        <taxon>Dikarya</taxon>
        <taxon>Ascomycota</taxon>
        <taxon>Pezizomycotina</taxon>
        <taxon>Sordariomycetes</taxon>
        <taxon>Hypocreomycetidae</taxon>
        <taxon>Hypocreales</taxon>
        <taxon>Hypocreaceae</taxon>
        <taxon>Trichoderma</taxon>
    </lineage>
</organism>
<evidence type="ECO:0000313" key="2">
    <source>
        <dbReference type="EMBL" id="PTB75091.1"/>
    </source>
</evidence>
<keyword evidence="3" id="KW-1185">Reference proteome</keyword>
<evidence type="ECO:0000313" key="3">
    <source>
        <dbReference type="Proteomes" id="UP000240760"/>
    </source>
</evidence>
<name>A0A2T4C0K3_TRILO</name>
<reference evidence="2 3" key="1">
    <citation type="submission" date="2016-07" db="EMBL/GenBank/DDBJ databases">
        <title>Multiple horizontal gene transfer events from other fungi enriched the ability of initially mycotrophic Trichoderma (Ascomycota) to feed on dead plant biomass.</title>
        <authorList>
            <consortium name="DOE Joint Genome Institute"/>
            <person name="Aerts A."/>
            <person name="Atanasova L."/>
            <person name="Chenthamara K."/>
            <person name="Zhang J."/>
            <person name="Grujic M."/>
            <person name="Henrissat B."/>
            <person name="Kuo A."/>
            <person name="Salamov A."/>
            <person name="Lipzen A."/>
            <person name="Labutti K."/>
            <person name="Barry K."/>
            <person name="Miao Y."/>
            <person name="Rahimi M.J."/>
            <person name="Shen Q."/>
            <person name="Grigoriev I.V."/>
            <person name="Kubicek C.P."/>
            <person name="Druzhinina I.S."/>
        </authorList>
    </citation>
    <scope>NUCLEOTIDE SEQUENCE [LARGE SCALE GENOMIC DNA]</scope>
    <source>
        <strain evidence="2 3">ATCC 18648</strain>
    </source>
</reference>
<sequence>MAEAAAGKPFLCVKASSIRICLHGGKESRPKIRPTELQDETTDWKAVGIHVNDPLSRKLETSQEVELEDSQGEAGQIRPVALSG</sequence>
<accession>A0A2T4C0K3</accession>
<proteinExistence type="predicted"/>
<evidence type="ECO:0000256" key="1">
    <source>
        <dbReference type="SAM" id="MobiDB-lite"/>
    </source>
</evidence>
<protein>
    <submittedName>
        <fullName evidence="2">Uncharacterized protein</fullName>
    </submittedName>
</protein>
<dbReference type="Proteomes" id="UP000240760">
    <property type="component" value="Unassembled WGS sequence"/>
</dbReference>